<evidence type="ECO:0000259" key="2">
    <source>
        <dbReference type="Pfam" id="PF08268"/>
    </source>
</evidence>
<protein>
    <recommendedName>
        <fullName evidence="2">F-box associated beta-propeller type 3 domain-containing protein</fullName>
    </recommendedName>
</protein>
<name>A0AAD8HKK3_9APIA</name>
<dbReference type="AlphaFoldDB" id="A0AAD8HKK3"/>
<reference evidence="3" key="2">
    <citation type="submission" date="2023-05" db="EMBL/GenBank/DDBJ databases">
        <authorList>
            <person name="Schelkunov M.I."/>
        </authorList>
    </citation>
    <scope>NUCLEOTIDE SEQUENCE</scope>
    <source>
        <strain evidence="3">Hsosn_3</strain>
        <tissue evidence="3">Leaf</tissue>
    </source>
</reference>
<reference evidence="3" key="1">
    <citation type="submission" date="2023-02" db="EMBL/GenBank/DDBJ databases">
        <title>Genome of toxic invasive species Heracleum sosnowskyi carries increased number of genes despite the absence of recent whole-genome duplications.</title>
        <authorList>
            <person name="Schelkunov M."/>
            <person name="Shtratnikova V."/>
            <person name="Makarenko M."/>
            <person name="Klepikova A."/>
            <person name="Omelchenko D."/>
            <person name="Novikova G."/>
            <person name="Obukhova E."/>
            <person name="Bogdanov V."/>
            <person name="Penin A."/>
            <person name="Logacheva M."/>
        </authorList>
    </citation>
    <scope>NUCLEOTIDE SEQUENCE</scope>
    <source>
        <strain evidence="3">Hsosn_3</strain>
        <tissue evidence="3">Leaf</tissue>
    </source>
</reference>
<dbReference type="InterPro" id="IPR013187">
    <property type="entry name" value="F-box-assoc_dom_typ3"/>
</dbReference>
<feature type="compositionally biased region" description="Basic residues" evidence="1">
    <location>
        <begin position="1"/>
        <end position="19"/>
    </location>
</feature>
<dbReference type="InterPro" id="IPR050796">
    <property type="entry name" value="SCF_F-box_component"/>
</dbReference>
<evidence type="ECO:0000256" key="1">
    <source>
        <dbReference type="SAM" id="MobiDB-lite"/>
    </source>
</evidence>
<sequence>MVKNGKTKKKYHKPTKPHHQSSPPPPQENKPITVKTLPAHLILEILYRTPVKSLLICSCGYSTFVDIALLSLSQDPEVVLHIDRDFTDRPNYPRKINFRDFSKNMVVAGSVNGIVCLSHSEEMSERFVVLWNPSIRCWNPVALVESKCWGNVSVGLGFDAVTSDYKIICVVPEPHFEDNGWSRIEVYLTNQGSWEDVDKKGIIHFRPNADLHHCNFIVNGVPYWAGVDVRPGYDDVLGRIDPCTGLYKKIEHPKHVRNEWTGVNPVKLRDSVAALIQFPGEYPNNVIDLYLLDENTAKWTKMYSIGPLVFGQVFDYVRIPQCFGTGEIIIETWTWGMDQDHVTDLVQNIYDPKTKLVLRNNQIQAVHPCWYDSYSHVESLVCIKGMVQIGKEHRDKKTNPKMKNWTEFLSKEFDSVLHL</sequence>
<dbReference type="PANTHER" id="PTHR31672:SF13">
    <property type="entry name" value="F-BOX PROTEIN CPR30-LIKE"/>
    <property type="match status" value="1"/>
</dbReference>
<comment type="caution">
    <text evidence="3">The sequence shown here is derived from an EMBL/GenBank/DDBJ whole genome shotgun (WGS) entry which is preliminary data.</text>
</comment>
<dbReference type="InterPro" id="IPR017451">
    <property type="entry name" value="F-box-assoc_interact_dom"/>
</dbReference>
<gene>
    <name evidence="3" type="ORF">POM88_034055</name>
</gene>
<proteinExistence type="predicted"/>
<dbReference type="PANTHER" id="PTHR31672">
    <property type="entry name" value="BNACNNG10540D PROTEIN"/>
    <property type="match status" value="1"/>
</dbReference>
<dbReference type="NCBIfam" id="TIGR01640">
    <property type="entry name" value="F_box_assoc_1"/>
    <property type="match status" value="1"/>
</dbReference>
<organism evidence="3 4">
    <name type="scientific">Heracleum sosnowskyi</name>
    <dbReference type="NCBI Taxonomy" id="360622"/>
    <lineage>
        <taxon>Eukaryota</taxon>
        <taxon>Viridiplantae</taxon>
        <taxon>Streptophyta</taxon>
        <taxon>Embryophyta</taxon>
        <taxon>Tracheophyta</taxon>
        <taxon>Spermatophyta</taxon>
        <taxon>Magnoliopsida</taxon>
        <taxon>eudicotyledons</taxon>
        <taxon>Gunneridae</taxon>
        <taxon>Pentapetalae</taxon>
        <taxon>asterids</taxon>
        <taxon>campanulids</taxon>
        <taxon>Apiales</taxon>
        <taxon>Apiaceae</taxon>
        <taxon>Apioideae</taxon>
        <taxon>apioid superclade</taxon>
        <taxon>Tordylieae</taxon>
        <taxon>Tordyliinae</taxon>
        <taxon>Heracleum</taxon>
    </lineage>
</organism>
<evidence type="ECO:0000313" key="4">
    <source>
        <dbReference type="Proteomes" id="UP001237642"/>
    </source>
</evidence>
<dbReference type="Pfam" id="PF08268">
    <property type="entry name" value="FBA_3"/>
    <property type="match status" value="1"/>
</dbReference>
<feature type="domain" description="F-box associated beta-propeller type 3" evidence="2">
    <location>
        <begin position="103"/>
        <end position="355"/>
    </location>
</feature>
<dbReference type="Proteomes" id="UP001237642">
    <property type="component" value="Unassembled WGS sequence"/>
</dbReference>
<evidence type="ECO:0000313" key="3">
    <source>
        <dbReference type="EMBL" id="KAK1367963.1"/>
    </source>
</evidence>
<accession>A0AAD8HKK3</accession>
<dbReference type="EMBL" id="JAUIZM010000008">
    <property type="protein sequence ID" value="KAK1367963.1"/>
    <property type="molecule type" value="Genomic_DNA"/>
</dbReference>
<keyword evidence="4" id="KW-1185">Reference proteome</keyword>
<feature type="region of interest" description="Disordered" evidence="1">
    <location>
        <begin position="1"/>
        <end position="31"/>
    </location>
</feature>